<dbReference type="PANTHER" id="PTHR30627">
    <property type="entry name" value="PEPTIDOGLYCAN D,D-TRANSPEPTIDASE"/>
    <property type="match status" value="1"/>
</dbReference>
<dbReference type="InterPro" id="IPR012338">
    <property type="entry name" value="Beta-lactam/transpept-like"/>
</dbReference>
<accession>A0AB33J2X4</accession>
<dbReference type="EMBL" id="AP035786">
    <property type="protein sequence ID" value="BFO72645.1"/>
    <property type="molecule type" value="Genomic_DNA"/>
</dbReference>
<organism evidence="5">
    <name type="scientific">Prevotella sp. GTC17254</name>
    <dbReference type="NCBI Taxonomy" id="3236794"/>
    <lineage>
        <taxon>Bacteria</taxon>
        <taxon>Pseudomonadati</taxon>
        <taxon>Bacteroidota</taxon>
        <taxon>Bacteroidia</taxon>
        <taxon>Bacteroidales</taxon>
        <taxon>Prevotellaceae</taxon>
        <taxon>Prevotella</taxon>
    </lineage>
</organism>
<reference evidence="5" key="1">
    <citation type="submission" date="2024-07" db="EMBL/GenBank/DDBJ databases">
        <title>Complete genome sequence of Prevotella sp. YM-2024 GTC17254.</title>
        <authorList>
            <person name="Hayashi M."/>
            <person name="Muto Y."/>
            <person name="Tanaka K."/>
            <person name="Niwa H."/>
        </authorList>
    </citation>
    <scope>NUCLEOTIDE SEQUENCE</scope>
    <source>
        <strain evidence="5">GTC17254</strain>
    </source>
</reference>
<evidence type="ECO:0000256" key="3">
    <source>
        <dbReference type="SAM" id="SignalP"/>
    </source>
</evidence>
<evidence type="ECO:0000259" key="4">
    <source>
        <dbReference type="Pfam" id="PF00905"/>
    </source>
</evidence>
<dbReference type="PANTHER" id="PTHR30627:SF1">
    <property type="entry name" value="PEPTIDOGLYCAN D,D-TRANSPEPTIDASE FTSI"/>
    <property type="match status" value="1"/>
</dbReference>
<dbReference type="SUPFAM" id="SSF56601">
    <property type="entry name" value="beta-lactamase/transpeptidase-like"/>
    <property type="match status" value="1"/>
</dbReference>
<keyword evidence="2" id="KW-0472">Membrane</keyword>
<comment type="subcellular location">
    <subcellularLocation>
        <location evidence="1">Membrane</location>
    </subcellularLocation>
</comment>
<evidence type="ECO:0000313" key="5">
    <source>
        <dbReference type="EMBL" id="BFO72645.1"/>
    </source>
</evidence>
<proteinExistence type="predicted"/>
<evidence type="ECO:0000256" key="1">
    <source>
        <dbReference type="ARBA" id="ARBA00004370"/>
    </source>
</evidence>
<dbReference type="AlphaFoldDB" id="A0AB33J2X4"/>
<dbReference type="GO" id="GO:0008658">
    <property type="term" value="F:penicillin binding"/>
    <property type="evidence" value="ECO:0007669"/>
    <property type="project" value="InterPro"/>
</dbReference>
<dbReference type="InterPro" id="IPR050515">
    <property type="entry name" value="Beta-lactam/transpept"/>
</dbReference>
<sequence length="331" mass="36264">MKQILLTILFVITLVNASRAQQVTPNVELQRQVHFILSNKLKPIDAINGQVIIMDCKSGEIKAMVNLVNDKSRIKSTTSQLSQPTGLMHPISLLAALEQGKVNLNDSVDTQEGMIDISGYLLEDYNWRSGGNGKTTIRQGFLSSSNIATYLTAKQAFGKDYSKFYKTIVNMGYGLPQDSIEASLPIPNDDITLAKFATGKNQQITPLQILTFYNAIANNGKMVKPTFHKGDTTIIKEQIANKENITTIQQLLIQKGLTSKAFSDKVSIAGEQGAAVVKEDGDNTIYCIQFCGYYPSNNPKYSIIVSLNKKGLPASGAMAGEVVKQIVEDNY</sequence>
<dbReference type="GO" id="GO:0071555">
    <property type="term" value="P:cell wall organization"/>
    <property type="evidence" value="ECO:0007669"/>
    <property type="project" value="TreeGrafter"/>
</dbReference>
<name>A0AB33J2X4_9BACT</name>
<keyword evidence="3" id="KW-0732">Signal</keyword>
<evidence type="ECO:0000256" key="2">
    <source>
        <dbReference type="ARBA" id="ARBA00023136"/>
    </source>
</evidence>
<feature type="signal peptide" evidence="3">
    <location>
        <begin position="1"/>
        <end position="20"/>
    </location>
</feature>
<dbReference type="Pfam" id="PF00905">
    <property type="entry name" value="Transpeptidase"/>
    <property type="match status" value="1"/>
</dbReference>
<dbReference type="GO" id="GO:0005886">
    <property type="term" value="C:plasma membrane"/>
    <property type="evidence" value="ECO:0007669"/>
    <property type="project" value="TreeGrafter"/>
</dbReference>
<dbReference type="Gene3D" id="3.30.450.330">
    <property type="match status" value="1"/>
</dbReference>
<dbReference type="InterPro" id="IPR001460">
    <property type="entry name" value="PCN-bd_Tpept"/>
</dbReference>
<gene>
    <name evidence="5" type="ORF">GTC17254_02420</name>
</gene>
<dbReference type="Gene3D" id="3.40.710.10">
    <property type="entry name" value="DD-peptidase/beta-lactamase superfamily"/>
    <property type="match status" value="1"/>
</dbReference>
<feature type="domain" description="Penicillin-binding protein transpeptidase" evidence="4">
    <location>
        <begin position="50"/>
        <end position="328"/>
    </location>
</feature>
<protein>
    <submittedName>
        <fullName evidence="5">Penicillin-binding transpeptidase domain-containing protein</fullName>
    </submittedName>
</protein>
<feature type="chain" id="PRO_5044306000" evidence="3">
    <location>
        <begin position="21"/>
        <end position="331"/>
    </location>
</feature>